<evidence type="ECO:0000256" key="1">
    <source>
        <dbReference type="ARBA" id="ARBA00022737"/>
    </source>
</evidence>
<dbReference type="PROSITE" id="PS50005">
    <property type="entry name" value="TPR"/>
    <property type="match status" value="1"/>
</dbReference>
<dbReference type="InterPro" id="IPR011990">
    <property type="entry name" value="TPR-like_helical_dom_sf"/>
</dbReference>
<dbReference type="PANTHER" id="PTHR44858:SF1">
    <property type="entry name" value="UDP-N-ACETYLGLUCOSAMINE--PEPTIDE N-ACETYLGLUCOSAMINYLTRANSFERASE SPINDLY-RELATED"/>
    <property type="match status" value="1"/>
</dbReference>
<organism evidence="3">
    <name type="scientific">marine sediment metagenome</name>
    <dbReference type="NCBI Taxonomy" id="412755"/>
    <lineage>
        <taxon>unclassified sequences</taxon>
        <taxon>metagenomes</taxon>
        <taxon>ecological metagenomes</taxon>
    </lineage>
</organism>
<dbReference type="SMART" id="SM00028">
    <property type="entry name" value="TPR"/>
    <property type="match status" value="2"/>
</dbReference>
<dbReference type="SUPFAM" id="SSF48452">
    <property type="entry name" value="TPR-like"/>
    <property type="match status" value="1"/>
</dbReference>
<keyword evidence="2" id="KW-0802">TPR repeat</keyword>
<protein>
    <submittedName>
        <fullName evidence="3">Uncharacterized protein</fullName>
    </submittedName>
</protein>
<dbReference type="InterPro" id="IPR019734">
    <property type="entry name" value="TPR_rpt"/>
</dbReference>
<keyword evidence="1" id="KW-0677">Repeat</keyword>
<dbReference type="EMBL" id="LAZR01004604">
    <property type="protein sequence ID" value="KKN07123.1"/>
    <property type="molecule type" value="Genomic_DNA"/>
</dbReference>
<evidence type="ECO:0000313" key="3">
    <source>
        <dbReference type="EMBL" id="KKN07123.1"/>
    </source>
</evidence>
<reference evidence="3" key="1">
    <citation type="journal article" date="2015" name="Nature">
        <title>Complex archaea that bridge the gap between prokaryotes and eukaryotes.</title>
        <authorList>
            <person name="Spang A."/>
            <person name="Saw J.H."/>
            <person name="Jorgensen S.L."/>
            <person name="Zaremba-Niedzwiedzka K."/>
            <person name="Martijn J."/>
            <person name="Lind A.E."/>
            <person name="van Eijk R."/>
            <person name="Schleper C."/>
            <person name="Guy L."/>
            <person name="Ettema T.J."/>
        </authorList>
    </citation>
    <scope>NUCLEOTIDE SEQUENCE</scope>
</reference>
<dbReference type="PANTHER" id="PTHR44858">
    <property type="entry name" value="TETRATRICOPEPTIDE REPEAT PROTEIN 6"/>
    <property type="match status" value="1"/>
</dbReference>
<gene>
    <name evidence="3" type="ORF">LCGC14_1070320</name>
</gene>
<accession>A0A0F9QP90</accession>
<evidence type="ECO:0000256" key="2">
    <source>
        <dbReference type="ARBA" id="ARBA00022803"/>
    </source>
</evidence>
<sequence length="403" mass="48120">MLFLSINHPNKYPDYISREDFAKRYDIEQVTLDYHIPRIVEKNKYPVKFFKLEASDRTYYLQVSEKIERMLSVIVEDHITKFTYLKNLYEESSEGTAPLMMKGIIDAILEEIIDTLFNKGLKDDLRRFLPKYITYLAYKIKKERKFDKLEGLIWQEIQDYNFSDMQEHGNGIEFSYEFDPTKGLEQSLEEVNRAIEKSPKEINLYYFKSKVLTHFDQYDEAVILLDRMVNDFPENEKDLQMKKASILKGMRDLEGGLEIINELIDKYPRNYDLLNYKALWYQYLDYEEKALRTIKDLIREKPDNGIYHDSHGEILMAFKKYHLAIDKFQKAIELNPDGWYIYQTYIKLGICFSALEDYELALDHLTKGRDLIDQSPSDLDTKQMWHSYAEPFIEECKVLMEDF</sequence>
<proteinExistence type="predicted"/>
<name>A0A0F9QP90_9ZZZZ</name>
<dbReference type="InterPro" id="IPR050498">
    <property type="entry name" value="Ycf3"/>
</dbReference>
<comment type="caution">
    <text evidence="3">The sequence shown here is derived from an EMBL/GenBank/DDBJ whole genome shotgun (WGS) entry which is preliminary data.</text>
</comment>
<dbReference type="AlphaFoldDB" id="A0A0F9QP90"/>
<dbReference type="Gene3D" id="1.25.40.10">
    <property type="entry name" value="Tetratricopeptide repeat domain"/>
    <property type="match status" value="1"/>
</dbReference>